<protein>
    <submittedName>
        <fullName evidence="3">Uncharacterized protein</fullName>
    </submittedName>
</protein>
<accession>A0AAF0BUD1</accession>
<feature type="transmembrane region" description="Helical" evidence="2">
    <location>
        <begin position="37"/>
        <end position="58"/>
    </location>
</feature>
<proteinExistence type="predicted"/>
<keyword evidence="2" id="KW-0472">Membrane</keyword>
<keyword evidence="2" id="KW-1133">Transmembrane helix</keyword>
<dbReference type="RefSeq" id="WP_272737238.1">
    <property type="nucleotide sequence ID" value="NZ_CP116942.1"/>
</dbReference>
<dbReference type="Proteomes" id="UP001216390">
    <property type="component" value="Chromosome"/>
</dbReference>
<dbReference type="KEGG" id="ima:PO878_03135"/>
<dbReference type="AlphaFoldDB" id="A0AAF0BUD1"/>
<evidence type="ECO:0000313" key="3">
    <source>
        <dbReference type="EMBL" id="WCO67717.1"/>
    </source>
</evidence>
<feature type="compositionally biased region" description="Low complexity" evidence="1">
    <location>
        <begin position="74"/>
        <end position="84"/>
    </location>
</feature>
<dbReference type="EMBL" id="CP116942">
    <property type="protein sequence ID" value="WCO67717.1"/>
    <property type="molecule type" value="Genomic_DNA"/>
</dbReference>
<feature type="transmembrane region" description="Helical" evidence="2">
    <location>
        <begin position="12"/>
        <end position="31"/>
    </location>
</feature>
<gene>
    <name evidence="3" type="ORF">PO878_03135</name>
</gene>
<evidence type="ECO:0000256" key="2">
    <source>
        <dbReference type="SAM" id="Phobius"/>
    </source>
</evidence>
<keyword evidence="2" id="KW-0812">Transmembrane</keyword>
<name>A0AAF0BUD1_9ACTN</name>
<sequence>MARRRDDPRARRIELGVYAVAGISYVVTGFFVRSAVLNWVVGPAWFVAWVTLVTPLVLRVAGIEDPDGPGVPLPASATPTSEAPAPDDDGGPG</sequence>
<keyword evidence="4" id="KW-1185">Reference proteome</keyword>
<reference evidence="3" key="1">
    <citation type="submission" date="2023-01" db="EMBL/GenBank/DDBJ databases">
        <title>The diversity of Class Acidimicrobiia in South China Sea sediment environments and the proposal of Iamia marina sp. nov., a novel species of the genus Iamia.</title>
        <authorList>
            <person name="He Y."/>
            <person name="Tian X."/>
        </authorList>
    </citation>
    <scope>NUCLEOTIDE SEQUENCE</scope>
    <source>
        <strain evidence="3">DSM 19957</strain>
    </source>
</reference>
<evidence type="ECO:0000256" key="1">
    <source>
        <dbReference type="SAM" id="MobiDB-lite"/>
    </source>
</evidence>
<evidence type="ECO:0000313" key="4">
    <source>
        <dbReference type="Proteomes" id="UP001216390"/>
    </source>
</evidence>
<feature type="region of interest" description="Disordered" evidence="1">
    <location>
        <begin position="68"/>
        <end position="93"/>
    </location>
</feature>
<organism evidence="3 4">
    <name type="scientific">Iamia majanohamensis</name>
    <dbReference type="NCBI Taxonomy" id="467976"/>
    <lineage>
        <taxon>Bacteria</taxon>
        <taxon>Bacillati</taxon>
        <taxon>Actinomycetota</taxon>
        <taxon>Acidimicrobiia</taxon>
        <taxon>Acidimicrobiales</taxon>
        <taxon>Iamiaceae</taxon>
        <taxon>Iamia</taxon>
    </lineage>
</organism>